<comment type="caution">
    <text evidence="3">The sequence shown here is derived from an EMBL/GenBank/DDBJ whole genome shotgun (WGS) entry which is preliminary data.</text>
</comment>
<keyword evidence="2" id="KW-0472">Membrane</keyword>
<gene>
    <name evidence="3" type="ORF">C7452_0927</name>
</gene>
<proteinExistence type="predicted"/>
<evidence type="ECO:0000313" key="3">
    <source>
        <dbReference type="EMBL" id="REE28902.1"/>
    </source>
</evidence>
<evidence type="ECO:0000313" key="4">
    <source>
        <dbReference type="Proteomes" id="UP000256864"/>
    </source>
</evidence>
<keyword evidence="4" id="KW-1185">Reference proteome</keyword>
<protein>
    <submittedName>
        <fullName evidence="3">Uncharacterized protein</fullName>
    </submittedName>
</protein>
<organism evidence="3 4">
    <name type="scientific">Methanothermobacter defluvii</name>
    <dbReference type="NCBI Taxonomy" id="49339"/>
    <lineage>
        <taxon>Archaea</taxon>
        <taxon>Methanobacteriati</taxon>
        <taxon>Methanobacteriota</taxon>
        <taxon>Methanomada group</taxon>
        <taxon>Methanobacteria</taxon>
        <taxon>Methanobacteriales</taxon>
        <taxon>Methanobacteriaceae</taxon>
        <taxon>Methanothermobacter</taxon>
    </lineage>
</organism>
<feature type="compositionally biased region" description="Low complexity" evidence="1">
    <location>
        <begin position="54"/>
        <end position="72"/>
    </location>
</feature>
<keyword evidence="2" id="KW-1133">Transmembrane helix</keyword>
<dbReference type="RefSeq" id="WP_115892366.1">
    <property type="nucleotide sequence ID" value="NZ_QREL01000001.1"/>
</dbReference>
<feature type="transmembrane region" description="Helical" evidence="2">
    <location>
        <begin position="12"/>
        <end position="30"/>
    </location>
</feature>
<feature type="region of interest" description="Disordered" evidence="1">
    <location>
        <begin position="34"/>
        <end position="93"/>
    </location>
</feature>
<sequence>MLDDLRWEYKALILIGIVTISIVIYSYSSFSSGERERISDSSPVEPQPQPVPISIPNMTSENTSSSTENVTAEEARQIAGESGYTAGQPSRGSITINGTDVPVWVVPLQRGGRTVREVYVSIEGGQIVGKREFQ</sequence>
<dbReference type="EMBL" id="QREL01000001">
    <property type="protein sequence ID" value="REE28902.1"/>
    <property type="molecule type" value="Genomic_DNA"/>
</dbReference>
<keyword evidence="2" id="KW-0812">Transmembrane</keyword>
<accession>A0A371NEI6</accession>
<name>A0A371NEI6_9EURY</name>
<dbReference type="AlphaFoldDB" id="A0A371NEI6"/>
<reference evidence="3 4" key="1">
    <citation type="submission" date="2018-07" db="EMBL/GenBank/DDBJ databases">
        <title>Genomic Encyclopedia of Type Strains, Phase IV (KMG-IV): sequencing the most valuable type-strain genomes for metagenomic binning, comparative biology and taxonomic classification.</title>
        <authorList>
            <person name="Goeker M."/>
        </authorList>
    </citation>
    <scope>NUCLEOTIDE SEQUENCE [LARGE SCALE GENOMIC DNA]</scope>
    <source>
        <strain evidence="3 4">DSM 7466</strain>
    </source>
</reference>
<dbReference type="Proteomes" id="UP000256864">
    <property type="component" value="Unassembled WGS sequence"/>
</dbReference>
<evidence type="ECO:0000256" key="1">
    <source>
        <dbReference type="SAM" id="MobiDB-lite"/>
    </source>
</evidence>
<evidence type="ECO:0000256" key="2">
    <source>
        <dbReference type="SAM" id="Phobius"/>
    </source>
</evidence>